<name>A0AAD7JHP3_9AGAR</name>
<reference evidence="3" key="1">
    <citation type="submission" date="2023-03" db="EMBL/GenBank/DDBJ databases">
        <title>Massive genome expansion in bonnet fungi (Mycena s.s.) driven by repeated elements and novel gene families across ecological guilds.</title>
        <authorList>
            <consortium name="Lawrence Berkeley National Laboratory"/>
            <person name="Harder C.B."/>
            <person name="Miyauchi S."/>
            <person name="Viragh M."/>
            <person name="Kuo A."/>
            <person name="Thoen E."/>
            <person name="Andreopoulos B."/>
            <person name="Lu D."/>
            <person name="Skrede I."/>
            <person name="Drula E."/>
            <person name="Henrissat B."/>
            <person name="Morin E."/>
            <person name="Kohler A."/>
            <person name="Barry K."/>
            <person name="LaButti K."/>
            <person name="Morin E."/>
            <person name="Salamov A."/>
            <person name="Lipzen A."/>
            <person name="Mereny Z."/>
            <person name="Hegedus B."/>
            <person name="Baldrian P."/>
            <person name="Stursova M."/>
            <person name="Weitz H."/>
            <person name="Taylor A."/>
            <person name="Grigoriev I.V."/>
            <person name="Nagy L.G."/>
            <person name="Martin F."/>
            <person name="Kauserud H."/>
        </authorList>
    </citation>
    <scope>NUCLEOTIDE SEQUENCE</scope>
    <source>
        <strain evidence="3">CBHHK188m</strain>
    </source>
</reference>
<feature type="transmembrane region" description="Helical" evidence="2">
    <location>
        <begin position="145"/>
        <end position="166"/>
    </location>
</feature>
<organism evidence="3 4">
    <name type="scientific">Mycena maculata</name>
    <dbReference type="NCBI Taxonomy" id="230809"/>
    <lineage>
        <taxon>Eukaryota</taxon>
        <taxon>Fungi</taxon>
        <taxon>Dikarya</taxon>
        <taxon>Basidiomycota</taxon>
        <taxon>Agaricomycotina</taxon>
        <taxon>Agaricomycetes</taxon>
        <taxon>Agaricomycetidae</taxon>
        <taxon>Agaricales</taxon>
        <taxon>Marasmiineae</taxon>
        <taxon>Mycenaceae</taxon>
        <taxon>Mycena</taxon>
    </lineage>
</organism>
<sequence>MVYDGLSGMCWTSVTQRTMGREHSPKWFSRPASSSTSTSPRGELHLRRRSQVRPGANLLRSVRARRRDVREHPAADRVVRRGAARVFCERQRVPCGHQARRECDDAGGCAWESWVDTQLLQQQLGLAGPNLIPLLKQRIPTSRRLIGFCLILRTLAILYVLSTTGIPAT</sequence>
<proteinExistence type="predicted"/>
<feature type="compositionally biased region" description="Low complexity" evidence="1">
    <location>
        <begin position="29"/>
        <end position="41"/>
    </location>
</feature>
<keyword evidence="2" id="KW-1133">Transmembrane helix</keyword>
<keyword evidence="2" id="KW-0472">Membrane</keyword>
<dbReference type="EMBL" id="JARJLG010000040">
    <property type="protein sequence ID" value="KAJ7763600.1"/>
    <property type="molecule type" value="Genomic_DNA"/>
</dbReference>
<evidence type="ECO:0000256" key="1">
    <source>
        <dbReference type="SAM" id="MobiDB-lite"/>
    </source>
</evidence>
<evidence type="ECO:0000313" key="4">
    <source>
        <dbReference type="Proteomes" id="UP001215280"/>
    </source>
</evidence>
<feature type="region of interest" description="Disordered" evidence="1">
    <location>
        <begin position="21"/>
        <end position="49"/>
    </location>
</feature>
<keyword evidence="2" id="KW-0812">Transmembrane</keyword>
<comment type="caution">
    <text evidence="3">The sequence shown here is derived from an EMBL/GenBank/DDBJ whole genome shotgun (WGS) entry which is preliminary data.</text>
</comment>
<evidence type="ECO:0000256" key="2">
    <source>
        <dbReference type="SAM" id="Phobius"/>
    </source>
</evidence>
<evidence type="ECO:0000313" key="3">
    <source>
        <dbReference type="EMBL" id="KAJ7763600.1"/>
    </source>
</evidence>
<accession>A0AAD7JHP3</accession>
<protein>
    <submittedName>
        <fullName evidence="3">Uncharacterized protein</fullName>
    </submittedName>
</protein>
<dbReference type="AlphaFoldDB" id="A0AAD7JHP3"/>
<keyword evidence="4" id="KW-1185">Reference proteome</keyword>
<dbReference type="Proteomes" id="UP001215280">
    <property type="component" value="Unassembled WGS sequence"/>
</dbReference>
<gene>
    <name evidence="3" type="ORF">DFH07DRAFT_396128</name>
</gene>